<evidence type="ECO:0000256" key="1">
    <source>
        <dbReference type="SAM" id="MobiDB-lite"/>
    </source>
</evidence>
<dbReference type="Proteomes" id="UP000000763">
    <property type="component" value="Chromosome 11"/>
</dbReference>
<reference evidence="3" key="1">
    <citation type="journal article" date="2005" name="Nature">
        <title>The map-based sequence of the rice genome.</title>
        <authorList>
            <consortium name="International rice genome sequencing project (IRGSP)"/>
            <person name="Matsumoto T."/>
            <person name="Wu J."/>
            <person name="Kanamori H."/>
            <person name="Katayose Y."/>
            <person name="Fujisawa M."/>
            <person name="Namiki N."/>
            <person name="Mizuno H."/>
            <person name="Yamamoto K."/>
            <person name="Antonio B.A."/>
            <person name="Baba T."/>
            <person name="Sakata K."/>
            <person name="Nagamura Y."/>
            <person name="Aoki H."/>
            <person name="Arikawa K."/>
            <person name="Arita K."/>
            <person name="Bito T."/>
            <person name="Chiden Y."/>
            <person name="Fujitsuka N."/>
            <person name="Fukunaka R."/>
            <person name="Hamada M."/>
            <person name="Harada C."/>
            <person name="Hayashi A."/>
            <person name="Hijishita S."/>
            <person name="Honda M."/>
            <person name="Hosokawa S."/>
            <person name="Ichikawa Y."/>
            <person name="Idonuma A."/>
            <person name="Iijima M."/>
            <person name="Ikeda M."/>
            <person name="Ikeno M."/>
            <person name="Ito K."/>
            <person name="Ito S."/>
            <person name="Ito T."/>
            <person name="Ito Y."/>
            <person name="Ito Y."/>
            <person name="Iwabuchi A."/>
            <person name="Kamiya K."/>
            <person name="Karasawa W."/>
            <person name="Kurita K."/>
            <person name="Katagiri S."/>
            <person name="Kikuta A."/>
            <person name="Kobayashi H."/>
            <person name="Kobayashi N."/>
            <person name="Machita K."/>
            <person name="Maehara T."/>
            <person name="Masukawa M."/>
            <person name="Mizubayashi T."/>
            <person name="Mukai Y."/>
            <person name="Nagasaki H."/>
            <person name="Nagata Y."/>
            <person name="Naito S."/>
            <person name="Nakashima M."/>
            <person name="Nakama Y."/>
            <person name="Nakamichi Y."/>
            <person name="Nakamura M."/>
            <person name="Meguro A."/>
            <person name="Negishi M."/>
            <person name="Ohta I."/>
            <person name="Ohta T."/>
            <person name="Okamoto M."/>
            <person name="Ono N."/>
            <person name="Saji S."/>
            <person name="Sakaguchi M."/>
            <person name="Sakai K."/>
            <person name="Shibata M."/>
            <person name="Shimokawa T."/>
            <person name="Song J."/>
            <person name="Takazaki Y."/>
            <person name="Terasawa K."/>
            <person name="Tsugane M."/>
            <person name="Tsuji K."/>
            <person name="Ueda S."/>
            <person name="Waki K."/>
            <person name="Yamagata H."/>
            <person name="Yamamoto M."/>
            <person name="Yamamoto S."/>
            <person name="Yamane H."/>
            <person name="Yoshiki S."/>
            <person name="Yoshihara R."/>
            <person name="Yukawa K."/>
            <person name="Zhong H."/>
            <person name="Yano M."/>
            <person name="Yuan Q."/>
            <person name="Ouyang S."/>
            <person name="Liu J."/>
            <person name="Jones K.M."/>
            <person name="Gansberger K."/>
            <person name="Moffat K."/>
            <person name="Hill J."/>
            <person name="Bera J."/>
            <person name="Fadrosh D."/>
            <person name="Jin S."/>
            <person name="Johri S."/>
            <person name="Kim M."/>
            <person name="Overton L."/>
            <person name="Reardon M."/>
            <person name="Tsitrin T."/>
            <person name="Vuong H."/>
            <person name="Weaver B."/>
            <person name="Ciecko A."/>
            <person name="Tallon L."/>
            <person name="Jackson J."/>
            <person name="Pai G."/>
            <person name="Aken S.V."/>
            <person name="Utterback T."/>
            <person name="Reidmuller S."/>
            <person name="Feldblyum T."/>
            <person name="Hsiao J."/>
            <person name="Zismann V."/>
            <person name="Iobst S."/>
            <person name="de Vazeille A.R."/>
            <person name="Buell C.R."/>
            <person name="Ying K."/>
            <person name="Li Y."/>
            <person name="Lu T."/>
            <person name="Huang Y."/>
            <person name="Zhao Q."/>
            <person name="Feng Q."/>
            <person name="Zhang L."/>
            <person name="Zhu J."/>
            <person name="Weng Q."/>
            <person name="Mu J."/>
            <person name="Lu Y."/>
            <person name="Fan D."/>
            <person name="Liu Y."/>
            <person name="Guan J."/>
            <person name="Zhang Y."/>
            <person name="Yu S."/>
            <person name="Liu X."/>
            <person name="Zhang Y."/>
            <person name="Hong G."/>
            <person name="Han B."/>
            <person name="Choisne N."/>
            <person name="Demange N."/>
            <person name="Orjeda G."/>
            <person name="Samain S."/>
            <person name="Cattolico L."/>
            <person name="Pelletier E."/>
            <person name="Couloux A."/>
            <person name="Segurens B."/>
            <person name="Wincker P."/>
            <person name="D'Hont A."/>
            <person name="Scarpelli C."/>
            <person name="Weissenbach J."/>
            <person name="Salanoubat M."/>
            <person name="Quetier F."/>
            <person name="Yu Y."/>
            <person name="Kim H.R."/>
            <person name="Rambo T."/>
            <person name="Currie J."/>
            <person name="Collura K."/>
            <person name="Luo M."/>
            <person name="Yang T."/>
            <person name="Ammiraju J.S.S."/>
            <person name="Engler F."/>
            <person name="Soderlund C."/>
            <person name="Wing R.A."/>
            <person name="Palmer L.E."/>
            <person name="de la Bastide M."/>
            <person name="Spiegel L."/>
            <person name="Nascimento L."/>
            <person name="Zutavern T."/>
            <person name="O'Shaughnessy A."/>
            <person name="Dike S."/>
            <person name="Dedhia N."/>
            <person name="Preston R."/>
            <person name="Balija V."/>
            <person name="McCombie W.R."/>
            <person name="Chow T."/>
            <person name="Chen H."/>
            <person name="Chung M."/>
            <person name="Chen C."/>
            <person name="Shaw J."/>
            <person name="Wu H."/>
            <person name="Hsiao K."/>
            <person name="Chao Y."/>
            <person name="Chu M."/>
            <person name="Cheng C."/>
            <person name="Hour A."/>
            <person name="Lee P."/>
            <person name="Lin S."/>
            <person name="Lin Y."/>
            <person name="Liou J."/>
            <person name="Liu S."/>
            <person name="Hsing Y."/>
            <person name="Raghuvanshi S."/>
            <person name="Mohanty A."/>
            <person name="Bharti A.K."/>
            <person name="Gaur A."/>
            <person name="Gupta V."/>
            <person name="Kumar D."/>
            <person name="Ravi V."/>
            <person name="Vij S."/>
            <person name="Kapur A."/>
            <person name="Khurana P."/>
            <person name="Khurana P."/>
            <person name="Khurana J.P."/>
            <person name="Tyagi A.K."/>
            <person name="Gaikwad K."/>
            <person name="Singh A."/>
            <person name="Dalal V."/>
            <person name="Srivastava S."/>
            <person name="Dixit A."/>
            <person name="Pal A.K."/>
            <person name="Ghazi I.A."/>
            <person name="Yadav M."/>
            <person name="Pandit A."/>
            <person name="Bhargava A."/>
            <person name="Sureshbabu K."/>
            <person name="Batra K."/>
            <person name="Sharma T.R."/>
            <person name="Mohapatra T."/>
            <person name="Singh N.K."/>
            <person name="Messing J."/>
            <person name="Nelson A.B."/>
            <person name="Fuks G."/>
            <person name="Kavchok S."/>
            <person name="Keizer G."/>
            <person name="Linton E."/>
            <person name="Llaca V."/>
            <person name="Song R."/>
            <person name="Tanyolac B."/>
            <person name="Young S."/>
            <person name="Ho-Il K."/>
            <person name="Hahn J.H."/>
            <person name="Sangsakoo G."/>
            <person name="Vanavichit A."/>
            <person name="de Mattos Luiz.A.T."/>
            <person name="Zimmer P.D."/>
            <person name="Malone G."/>
            <person name="Dellagostin O."/>
            <person name="de Oliveira A.C."/>
            <person name="Bevan M."/>
            <person name="Bancroft I."/>
            <person name="Minx P."/>
            <person name="Cordum H."/>
            <person name="Wilson R."/>
            <person name="Cheng Z."/>
            <person name="Jin W."/>
            <person name="Jiang J."/>
            <person name="Leong S.A."/>
            <person name="Iwama H."/>
            <person name="Gojobori T."/>
            <person name="Itoh T."/>
            <person name="Niimura Y."/>
            <person name="Fujii Y."/>
            <person name="Habara T."/>
            <person name="Sakai H."/>
            <person name="Sato Y."/>
            <person name="Wilson G."/>
            <person name="Kumar K."/>
            <person name="McCouch S."/>
            <person name="Juretic N."/>
            <person name="Hoen D."/>
            <person name="Wright S."/>
            <person name="Bruskiewich R."/>
            <person name="Bureau T."/>
            <person name="Miyao A."/>
            <person name="Hirochika H."/>
            <person name="Nishikawa T."/>
            <person name="Kadowaki K."/>
            <person name="Sugiura M."/>
            <person name="Burr B."/>
            <person name="Sasaki T."/>
        </authorList>
    </citation>
    <scope>NUCLEOTIDE SEQUENCE [LARGE SCALE GENOMIC DNA]</scope>
    <source>
        <strain evidence="3">cv. Nipponbare</strain>
    </source>
</reference>
<evidence type="ECO:0000313" key="3">
    <source>
        <dbReference type="Proteomes" id="UP000000763"/>
    </source>
</evidence>
<dbReference type="EMBL" id="AC145324">
    <property type="protein sequence ID" value="AAX94798.1"/>
    <property type="molecule type" value="Genomic_DNA"/>
</dbReference>
<feature type="compositionally biased region" description="Basic and acidic residues" evidence="1">
    <location>
        <begin position="50"/>
        <end position="59"/>
    </location>
</feature>
<organism evidence="2 3">
    <name type="scientific">Oryza sativa subsp. japonica</name>
    <name type="common">Rice</name>
    <dbReference type="NCBI Taxonomy" id="39947"/>
    <lineage>
        <taxon>Eukaryota</taxon>
        <taxon>Viridiplantae</taxon>
        <taxon>Streptophyta</taxon>
        <taxon>Embryophyta</taxon>
        <taxon>Tracheophyta</taxon>
        <taxon>Spermatophyta</taxon>
        <taxon>Magnoliopsida</taxon>
        <taxon>Liliopsida</taxon>
        <taxon>Poales</taxon>
        <taxon>Poaceae</taxon>
        <taxon>BOP clade</taxon>
        <taxon>Oryzoideae</taxon>
        <taxon>Oryzeae</taxon>
        <taxon>Oryzinae</taxon>
        <taxon>Oryza</taxon>
        <taxon>Oryza sativa</taxon>
    </lineage>
</organism>
<proteinExistence type="predicted"/>
<evidence type="ECO:0000313" key="2">
    <source>
        <dbReference type="EMBL" id="AAX94798.1"/>
    </source>
</evidence>
<feature type="compositionally biased region" description="Basic and acidic residues" evidence="1">
    <location>
        <begin position="1"/>
        <end position="15"/>
    </location>
</feature>
<sequence length="308" mass="33626">MATARARERVAGDGIRRRRRQRKSDAKAAAADGGNDRRRRRARAAATHGDTGKERKGEEVLTGGDGGDRRRGATEGGRHAADGDRDDLKNEKKKIREGKRDAALTVAPWEWRSGGGPRRRRGGRGDLGHANPTAATARLGRRTSGCDSRRRDHQAVADLVHPSFVAVGRRSTAVVVKPKVAAASSSTPSPSVDLPPLLWSSLSSPCRPQPVGAVRSRRRAVVRRRACAVRAVAGDDVTADVIDAVYRRLVVDRLDFVRPIWIDRSRPFVSIPMFPEGPILQGKILKSFKASKASHTDPKQHFEHVDPV</sequence>
<protein>
    <submittedName>
        <fullName evidence="2">Retrotransposon protein, putative, Ty3-gypsy sub-class</fullName>
    </submittedName>
</protein>
<dbReference type="AlphaFoldDB" id="Q2R7V1"/>
<accession>Q2R7V1</accession>
<gene>
    <name evidence="2" type="ordered locus">LOC_Os11g14850</name>
</gene>
<feature type="compositionally biased region" description="Basic and acidic residues" evidence="1">
    <location>
        <begin position="66"/>
        <end position="90"/>
    </location>
</feature>
<reference evidence="3" key="2">
    <citation type="journal article" date="2008" name="Nucleic Acids Res.">
        <title>The rice annotation project database (RAP-DB): 2008 update.</title>
        <authorList>
            <consortium name="The rice annotation project (RAP)"/>
        </authorList>
    </citation>
    <scope>GENOME REANNOTATION</scope>
    <source>
        <strain evidence="3">cv. Nipponbare</strain>
    </source>
</reference>
<name>Q2R7V1_ORYSJ</name>
<feature type="region of interest" description="Disordered" evidence="1">
    <location>
        <begin position="1"/>
        <end position="146"/>
    </location>
</feature>